<feature type="transmembrane region" description="Helical" evidence="8">
    <location>
        <begin position="210"/>
        <end position="231"/>
    </location>
</feature>
<evidence type="ECO:0000256" key="6">
    <source>
        <dbReference type="ARBA" id="ARBA00022989"/>
    </source>
</evidence>
<dbReference type="InterPro" id="IPR005672">
    <property type="entry name" value="Phosphate_PstA"/>
</dbReference>
<keyword evidence="6 8" id="KW-1133">Transmembrane helix</keyword>
<evidence type="ECO:0000313" key="10">
    <source>
        <dbReference type="EMBL" id="HIR88053.1"/>
    </source>
</evidence>
<feature type="transmembrane region" description="Helical" evidence="8">
    <location>
        <begin position="130"/>
        <end position="151"/>
    </location>
</feature>
<feature type="transmembrane region" description="Helical" evidence="8">
    <location>
        <begin position="157"/>
        <end position="177"/>
    </location>
</feature>
<evidence type="ECO:0000256" key="8">
    <source>
        <dbReference type="RuleBase" id="RU363043"/>
    </source>
</evidence>
<dbReference type="GO" id="GO:0005886">
    <property type="term" value="C:plasma membrane"/>
    <property type="evidence" value="ECO:0007669"/>
    <property type="project" value="UniProtKB-SubCell"/>
</dbReference>
<dbReference type="GO" id="GO:0035435">
    <property type="term" value="P:phosphate ion transmembrane transport"/>
    <property type="evidence" value="ECO:0007669"/>
    <property type="project" value="InterPro"/>
</dbReference>
<dbReference type="AlphaFoldDB" id="A0A9D1EDS6"/>
<reference evidence="10" key="2">
    <citation type="journal article" date="2021" name="PeerJ">
        <title>Extensive microbial diversity within the chicken gut microbiome revealed by metagenomics and culture.</title>
        <authorList>
            <person name="Gilroy R."/>
            <person name="Ravi A."/>
            <person name="Getino M."/>
            <person name="Pursley I."/>
            <person name="Horton D.L."/>
            <person name="Alikhan N.F."/>
            <person name="Baker D."/>
            <person name="Gharbi K."/>
            <person name="Hall N."/>
            <person name="Watson M."/>
            <person name="Adriaenssens E.M."/>
            <person name="Foster-Nyarko E."/>
            <person name="Jarju S."/>
            <person name="Secka A."/>
            <person name="Antonio M."/>
            <person name="Oren A."/>
            <person name="Chaudhuri R.R."/>
            <person name="La Ragione R."/>
            <person name="Hildebrand F."/>
            <person name="Pallen M.J."/>
        </authorList>
    </citation>
    <scope>NUCLEOTIDE SEQUENCE</scope>
    <source>
        <strain evidence="10">ChiW13-3771</strain>
    </source>
</reference>
<dbReference type="CDD" id="cd06261">
    <property type="entry name" value="TM_PBP2"/>
    <property type="match status" value="1"/>
</dbReference>
<keyword evidence="3" id="KW-0813">Transport</keyword>
<comment type="subcellular location">
    <subcellularLocation>
        <location evidence="1 8">Cell membrane</location>
        <topology evidence="1 8">Multi-pass membrane protein</topology>
    </subcellularLocation>
</comment>
<dbReference type="PROSITE" id="PS50928">
    <property type="entry name" value="ABC_TM1"/>
    <property type="match status" value="1"/>
</dbReference>
<evidence type="ECO:0000256" key="4">
    <source>
        <dbReference type="ARBA" id="ARBA00022475"/>
    </source>
</evidence>
<feature type="transmembrane region" description="Helical" evidence="8">
    <location>
        <begin position="43"/>
        <end position="65"/>
    </location>
</feature>
<evidence type="ECO:0000259" key="9">
    <source>
        <dbReference type="PROSITE" id="PS50928"/>
    </source>
</evidence>
<dbReference type="NCBIfam" id="TIGR00974">
    <property type="entry name" value="3a0107s02c"/>
    <property type="match status" value="1"/>
</dbReference>
<feature type="transmembrane region" description="Helical" evidence="8">
    <location>
        <begin position="284"/>
        <end position="302"/>
    </location>
</feature>
<keyword evidence="7 8" id="KW-0472">Membrane</keyword>
<evidence type="ECO:0000256" key="1">
    <source>
        <dbReference type="ARBA" id="ARBA00004651"/>
    </source>
</evidence>
<dbReference type="PANTHER" id="PTHR43470:SF3">
    <property type="entry name" value="PHOSPHATE TRANSPORT SYSTEM PERMEASE PROTEIN PSTA-RELATED"/>
    <property type="match status" value="1"/>
</dbReference>
<sequence>MESRVFEDNKKVLGKNTVENATVIRNDSIFQKKVRVKDGIAQALINICASFSILLLVGITAYVFYHGIGVIDWQFLSTTPSFINDTFGIAGNIVNTLYLIIITLLIVTPIGVGAAIYLNEYARPGKIVKIIEFTTETLSGIPSIIFGLFGMVVFGSLFGYSIIAGAITLALMVLPLITRNTQEALKTVPDSYRIGALGMGAEKWYLIRTILLPSAMPGIVTGVVLAIGRIVGESAALLFTAGSAQTLPFFGQYGEGLIEKIGQPGGSLTIQLYLSMSNAEYEQAFGIATILLIVVFIINYVTKLVAKKLQTE</sequence>
<dbReference type="Gene3D" id="1.10.3720.10">
    <property type="entry name" value="MetI-like"/>
    <property type="match status" value="1"/>
</dbReference>
<evidence type="ECO:0000256" key="3">
    <source>
        <dbReference type="ARBA" id="ARBA00022448"/>
    </source>
</evidence>
<dbReference type="SUPFAM" id="SSF161098">
    <property type="entry name" value="MetI-like"/>
    <property type="match status" value="1"/>
</dbReference>
<keyword evidence="4 8" id="KW-1003">Cell membrane</keyword>
<dbReference type="PANTHER" id="PTHR43470">
    <property type="entry name" value="PHOSPHATE TRANSPORT SYSTEM PERMEASE PROTEIN PSTA-RELATED"/>
    <property type="match status" value="1"/>
</dbReference>
<dbReference type="GO" id="GO:0005315">
    <property type="term" value="F:phosphate transmembrane transporter activity"/>
    <property type="evidence" value="ECO:0007669"/>
    <property type="project" value="InterPro"/>
</dbReference>
<accession>A0A9D1EDS6</accession>
<dbReference type="Proteomes" id="UP000824201">
    <property type="component" value="Unassembled WGS sequence"/>
</dbReference>
<comment type="similarity">
    <text evidence="2 8">Belongs to the binding-protein-dependent transport system permease family. CysTW subfamily.</text>
</comment>
<dbReference type="InterPro" id="IPR035906">
    <property type="entry name" value="MetI-like_sf"/>
</dbReference>
<evidence type="ECO:0000256" key="2">
    <source>
        <dbReference type="ARBA" id="ARBA00007069"/>
    </source>
</evidence>
<evidence type="ECO:0000256" key="5">
    <source>
        <dbReference type="ARBA" id="ARBA00022692"/>
    </source>
</evidence>
<name>A0A9D1EDS6_9FIRM</name>
<evidence type="ECO:0000256" key="7">
    <source>
        <dbReference type="ARBA" id="ARBA00023136"/>
    </source>
</evidence>
<reference evidence="10" key="1">
    <citation type="submission" date="2020-10" db="EMBL/GenBank/DDBJ databases">
        <authorList>
            <person name="Gilroy R."/>
        </authorList>
    </citation>
    <scope>NUCLEOTIDE SEQUENCE</scope>
    <source>
        <strain evidence="10">ChiW13-3771</strain>
    </source>
</reference>
<protein>
    <recommendedName>
        <fullName evidence="8">Phosphate transport system permease protein PstA</fullName>
    </recommendedName>
</protein>
<evidence type="ECO:0000313" key="11">
    <source>
        <dbReference type="Proteomes" id="UP000824201"/>
    </source>
</evidence>
<dbReference type="InterPro" id="IPR000515">
    <property type="entry name" value="MetI-like"/>
</dbReference>
<dbReference type="Pfam" id="PF00528">
    <property type="entry name" value="BPD_transp_1"/>
    <property type="match status" value="1"/>
</dbReference>
<feature type="transmembrane region" description="Helical" evidence="8">
    <location>
        <begin position="97"/>
        <end position="118"/>
    </location>
</feature>
<organism evidence="10 11">
    <name type="scientific">Candidatus Fimimorpha faecalis</name>
    <dbReference type="NCBI Taxonomy" id="2840824"/>
    <lineage>
        <taxon>Bacteria</taxon>
        <taxon>Bacillati</taxon>
        <taxon>Bacillota</taxon>
        <taxon>Clostridia</taxon>
        <taxon>Eubacteriales</taxon>
        <taxon>Candidatus Fimimorpha</taxon>
    </lineage>
</organism>
<gene>
    <name evidence="10" type="primary">pstA</name>
    <name evidence="10" type="ORF">IAC96_03800</name>
</gene>
<dbReference type="EMBL" id="DVHN01000045">
    <property type="protein sequence ID" value="HIR88053.1"/>
    <property type="molecule type" value="Genomic_DNA"/>
</dbReference>
<feature type="domain" description="ABC transmembrane type-1" evidence="9">
    <location>
        <begin position="93"/>
        <end position="302"/>
    </location>
</feature>
<proteinExistence type="inferred from homology"/>
<comment type="caution">
    <text evidence="10">The sequence shown here is derived from an EMBL/GenBank/DDBJ whole genome shotgun (WGS) entry which is preliminary data.</text>
</comment>
<keyword evidence="5 8" id="KW-0812">Transmembrane</keyword>